<protein>
    <submittedName>
        <fullName evidence="1">Uncharacterized protein</fullName>
    </submittedName>
</protein>
<organism evidence="1 2">
    <name type="scientific">Aldrovandia affinis</name>
    <dbReference type="NCBI Taxonomy" id="143900"/>
    <lineage>
        <taxon>Eukaryota</taxon>
        <taxon>Metazoa</taxon>
        <taxon>Chordata</taxon>
        <taxon>Craniata</taxon>
        <taxon>Vertebrata</taxon>
        <taxon>Euteleostomi</taxon>
        <taxon>Actinopterygii</taxon>
        <taxon>Neopterygii</taxon>
        <taxon>Teleostei</taxon>
        <taxon>Notacanthiformes</taxon>
        <taxon>Halosauridae</taxon>
        <taxon>Aldrovandia</taxon>
    </lineage>
</organism>
<reference evidence="1" key="1">
    <citation type="journal article" date="2023" name="Science">
        <title>Genome structures resolve the early diversification of teleost fishes.</title>
        <authorList>
            <person name="Parey E."/>
            <person name="Louis A."/>
            <person name="Montfort J."/>
            <person name="Bouchez O."/>
            <person name="Roques C."/>
            <person name="Iampietro C."/>
            <person name="Lluch J."/>
            <person name="Castinel A."/>
            <person name="Donnadieu C."/>
            <person name="Desvignes T."/>
            <person name="Floi Bucao C."/>
            <person name="Jouanno E."/>
            <person name="Wen M."/>
            <person name="Mejri S."/>
            <person name="Dirks R."/>
            <person name="Jansen H."/>
            <person name="Henkel C."/>
            <person name="Chen W.J."/>
            <person name="Zahm M."/>
            <person name="Cabau C."/>
            <person name="Klopp C."/>
            <person name="Thompson A.W."/>
            <person name="Robinson-Rechavi M."/>
            <person name="Braasch I."/>
            <person name="Lecointre G."/>
            <person name="Bobe J."/>
            <person name="Postlethwait J.H."/>
            <person name="Berthelot C."/>
            <person name="Roest Crollius H."/>
            <person name="Guiguen Y."/>
        </authorList>
    </citation>
    <scope>NUCLEOTIDE SEQUENCE</scope>
    <source>
        <strain evidence="1">NC1722</strain>
    </source>
</reference>
<dbReference type="EMBL" id="JAINUG010000012">
    <property type="protein sequence ID" value="KAJ8414709.1"/>
    <property type="molecule type" value="Genomic_DNA"/>
</dbReference>
<keyword evidence="2" id="KW-1185">Reference proteome</keyword>
<dbReference type="Proteomes" id="UP001221898">
    <property type="component" value="Unassembled WGS sequence"/>
</dbReference>
<comment type="caution">
    <text evidence="1">The sequence shown here is derived from an EMBL/GenBank/DDBJ whole genome shotgun (WGS) entry which is preliminary data.</text>
</comment>
<sequence>MGSNIMETLWKSFEYSLVKICENPGLTFFFFLIHRMILWKKGERLLSVAWWCISEKRRMISSKSSLMVGILPMK</sequence>
<name>A0AAD7T5B7_9TELE</name>
<dbReference type="AlphaFoldDB" id="A0AAD7T5B7"/>
<proteinExistence type="predicted"/>
<gene>
    <name evidence="1" type="ORF">AAFF_G00039110</name>
</gene>
<evidence type="ECO:0000313" key="1">
    <source>
        <dbReference type="EMBL" id="KAJ8414709.1"/>
    </source>
</evidence>
<evidence type="ECO:0000313" key="2">
    <source>
        <dbReference type="Proteomes" id="UP001221898"/>
    </source>
</evidence>
<accession>A0AAD7T5B7</accession>